<evidence type="ECO:0000313" key="2">
    <source>
        <dbReference type="EMBL" id="QLQ77766.1"/>
    </source>
</evidence>
<protein>
    <recommendedName>
        <fullName evidence="1">Ty3 transposon capsid-like protein domain-containing protein</fullName>
    </recommendedName>
</protein>
<sequence length="249" mass="28484">MVDNVMMSNQNIPYASEPPKFSGEEEPLAVAAFLTRMSIHLRRFKFPDDYDKILYFAHCLTEEAALWFAGLTEESLRQGTFSDFMKRFEREYYNELQIDSILTQLRFYTQEGSLQAYNEKFDALAAAIPDTLLSPACKLSFYLSGLKTPLQITVSNLEPDSLETAMILASRSCRKERIHGATYSRKDHPAEGNTQMEIDAIRTGYKRARTDSSDTHKLTEEGRRVLKKYGICFRCRAGKHMANKCPMAN</sequence>
<dbReference type="Pfam" id="PF19259">
    <property type="entry name" value="Ty3_capsid"/>
    <property type="match status" value="1"/>
</dbReference>
<evidence type="ECO:0000259" key="1">
    <source>
        <dbReference type="Pfam" id="PF19259"/>
    </source>
</evidence>
<accession>A0A7H9HJR4</accession>
<dbReference type="EMBL" id="CP059267">
    <property type="protein sequence ID" value="QLQ77766.1"/>
    <property type="molecule type" value="Genomic_DNA"/>
</dbReference>
<evidence type="ECO:0000313" key="4">
    <source>
        <dbReference type="Proteomes" id="UP000510647"/>
    </source>
</evidence>
<organism evidence="2 4">
    <name type="scientific">Torulaspora globosa</name>
    <dbReference type="NCBI Taxonomy" id="48254"/>
    <lineage>
        <taxon>Eukaryota</taxon>
        <taxon>Fungi</taxon>
        <taxon>Dikarya</taxon>
        <taxon>Ascomycota</taxon>
        <taxon>Saccharomycotina</taxon>
        <taxon>Saccharomycetes</taxon>
        <taxon>Saccharomycetales</taxon>
        <taxon>Saccharomycetaceae</taxon>
        <taxon>Torulaspora</taxon>
    </lineage>
</organism>
<dbReference type="EMBL" id="CP059269">
    <property type="protein sequence ID" value="QLQ79366.1"/>
    <property type="molecule type" value="Genomic_DNA"/>
</dbReference>
<reference evidence="2 4" key="1">
    <citation type="submission" date="2020-06" db="EMBL/GenBank/DDBJ databases">
        <title>The yeast mating-type switching endonuclease HO is a domesticated member of an unorthodox homing genetic element family.</title>
        <authorList>
            <person name="Coughlan A.Y."/>
            <person name="Lombardi L."/>
            <person name="Braun-Galleani S."/>
            <person name="Martos A.R."/>
            <person name="Galeote V."/>
            <person name="Bigey F."/>
            <person name="Dequin S."/>
            <person name="Byrne K.P."/>
            <person name="Wolfe K.H."/>
        </authorList>
    </citation>
    <scope>NUCLEOTIDE SEQUENCE [LARGE SCALE GENOMIC DNA]</scope>
    <source>
        <strain evidence="2 4">CBS2947</strain>
    </source>
</reference>
<dbReference type="InterPro" id="IPR045358">
    <property type="entry name" value="Ty3_capsid"/>
</dbReference>
<proteinExistence type="predicted"/>
<dbReference type="Proteomes" id="UP000510647">
    <property type="component" value="Chromosome 1"/>
</dbReference>
<keyword evidence="4" id="KW-1185">Reference proteome</keyword>
<dbReference type="AlphaFoldDB" id="A0A7H9HJR4"/>
<name>A0A7H9HJR4_9SACH</name>
<gene>
    <name evidence="2" type="ORF">HG537_0A00130</name>
    <name evidence="3" type="ORF">HG537_0C00130</name>
</gene>
<dbReference type="OrthoDB" id="1936908at2759"/>
<feature type="domain" description="Ty3 transposon capsid-like protein" evidence="1">
    <location>
        <begin position="18"/>
        <end position="193"/>
    </location>
</feature>
<evidence type="ECO:0000313" key="3">
    <source>
        <dbReference type="EMBL" id="QLQ79366.1"/>
    </source>
</evidence>
<dbReference type="Proteomes" id="UP000510647">
    <property type="component" value="Chromosome 3"/>
</dbReference>